<feature type="repeat" description="WD" evidence="1">
    <location>
        <begin position="532"/>
        <end position="571"/>
    </location>
</feature>
<dbReference type="SUPFAM" id="SSF50998">
    <property type="entry name" value="Quinoprotein alcohol dehydrogenase-like"/>
    <property type="match status" value="1"/>
</dbReference>
<gene>
    <name evidence="3" type="ORF">TVAG_436440</name>
</gene>
<feature type="compositionally biased region" description="Basic and acidic residues" evidence="2">
    <location>
        <begin position="698"/>
        <end position="718"/>
    </location>
</feature>
<dbReference type="InParanoid" id="A2DF92"/>
<organism evidence="3 4">
    <name type="scientific">Trichomonas vaginalis (strain ATCC PRA-98 / G3)</name>
    <dbReference type="NCBI Taxonomy" id="412133"/>
    <lineage>
        <taxon>Eukaryota</taxon>
        <taxon>Metamonada</taxon>
        <taxon>Parabasalia</taxon>
        <taxon>Trichomonadida</taxon>
        <taxon>Trichomonadidae</taxon>
        <taxon>Trichomonas</taxon>
    </lineage>
</organism>
<dbReference type="VEuPathDB" id="TrichDB:TVAGG3_0565850"/>
<feature type="compositionally biased region" description="Basic and acidic residues" evidence="2">
    <location>
        <begin position="780"/>
        <end position="794"/>
    </location>
</feature>
<reference evidence="3" key="2">
    <citation type="journal article" date="2007" name="Science">
        <title>Draft genome sequence of the sexually transmitted pathogen Trichomonas vaginalis.</title>
        <authorList>
            <person name="Carlton J.M."/>
            <person name="Hirt R.P."/>
            <person name="Silva J.C."/>
            <person name="Delcher A.L."/>
            <person name="Schatz M."/>
            <person name="Zhao Q."/>
            <person name="Wortman J.R."/>
            <person name="Bidwell S.L."/>
            <person name="Alsmark U.C.M."/>
            <person name="Besteiro S."/>
            <person name="Sicheritz-Ponten T."/>
            <person name="Noel C.J."/>
            <person name="Dacks J.B."/>
            <person name="Foster P.G."/>
            <person name="Simillion C."/>
            <person name="Van de Peer Y."/>
            <person name="Miranda-Saavedra D."/>
            <person name="Barton G.J."/>
            <person name="Westrop G.D."/>
            <person name="Mueller S."/>
            <person name="Dessi D."/>
            <person name="Fiori P.L."/>
            <person name="Ren Q."/>
            <person name="Paulsen I."/>
            <person name="Zhang H."/>
            <person name="Bastida-Corcuera F.D."/>
            <person name="Simoes-Barbosa A."/>
            <person name="Brown M.T."/>
            <person name="Hayes R.D."/>
            <person name="Mukherjee M."/>
            <person name="Okumura C.Y."/>
            <person name="Schneider R."/>
            <person name="Smith A.J."/>
            <person name="Vanacova S."/>
            <person name="Villalvazo M."/>
            <person name="Haas B.J."/>
            <person name="Pertea M."/>
            <person name="Feldblyum T.V."/>
            <person name="Utterback T.R."/>
            <person name="Shu C.L."/>
            <person name="Osoegawa K."/>
            <person name="de Jong P.J."/>
            <person name="Hrdy I."/>
            <person name="Horvathova L."/>
            <person name="Zubacova Z."/>
            <person name="Dolezal P."/>
            <person name="Malik S.B."/>
            <person name="Logsdon J.M. Jr."/>
            <person name="Henze K."/>
            <person name="Gupta A."/>
            <person name="Wang C.C."/>
            <person name="Dunne R.L."/>
            <person name="Upcroft J.A."/>
            <person name="Upcroft P."/>
            <person name="White O."/>
            <person name="Salzberg S.L."/>
            <person name="Tang P."/>
            <person name="Chiu C.-H."/>
            <person name="Lee Y.-S."/>
            <person name="Embley T.M."/>
            <person name="Coombs G.H."/>
            <person name="Mottram J.C."/>
            <person name="Tachezy J."/>
            <person name="Fraser-Liggett C.M."/>
            <person name="Johnson P.J."/>
        </authorList>
    </citation>
    <scope>NUCLEOTIDE SEQUENCE [LARGE SCALE GENOMIC DNA]</scope>
    <source>
        <strain evidence="3">G3</strain>
    </source>
</reference>
<dbReference type="EMBL" id="DS113194">
    <property type="protein sequence ID" value="EAY20820.1"/>
    <property type="molecule type" value="Genomic_DNA"/>
</dbReference>
<feature type="compositionally biased region" description="Basic and acidic residues" evidence="2">
    <location>
        <begin position="742"/>
        <end position="761"/>
    </location>
</feature>
<dbReference type="PANTHER" id="PTHR45532:SF1">
    <property type="entry name" value="WD REPEAT-CONTAINING PROTEIN 97"/>
    <property type="match status" value="1"/>
</dbReference>
<dbReference type="InterPro" id="IPR015943">
    <property type="entry name" value="WD40/YVTN_repeat-like_dom_sf"/>
</dbReference>
<dbReference type="SMR" id="A2DF92"/>
<feature type="compositionally biased region" description="Basic and acidic residues" evidence="2">
    <location>
        <begin position="925"/>
        <end position="936"/>
    </location>
</feature>
<dbReference type="PANTHER" id="PTHR45532">
    <property type="entry name" value="WD REPEAT-CONTAINING PROTEIN 97"/>
    <property type="match status" value="1"/>
</dbReference>
<keyword evidence="4" id="KW-1185">Reference proteome</keyword>
<dbReference type="RefSeq" id="XP_001581806.1">
    <property type="nucleotide sequence ID" value="XM_001581756.1"/>
</dbReference>
<dbReference type="InterPro" id="IPR001680">
    <property type="entry name" value="WD40_rpt"/>
</dbReference>
<dbReference type="PROSITE" id="PS50082">
    <property type="entry name" value="WD_REPEATS_2"/>
    <property type="match status" value="1"/>
</dbReference>
<reference evidence="3" key="1">
    <citation type="submission" date="2006-10" db="EMBL/GenBank/DDBJ databases">
        <authorList>
            <person name="Amadeo P."/>
            <person name="Zhao Q."/>
            <person name="Wortman J."/>
            <person name="Fraser-Liggett C."/>
            <person name="Carlton J."/>
        </authorList>
    </citation>
    <scope>NUCLEOTIDE SEQUENCE</scope>
    <source>
        <strain evidence="3">G3</strain>
    </source>
</reference>
<dbReference type="AlphaFoldDB" id="A2DF92"/>
<feature type="region of interest" description="Disordered" evidence="2">
    <location>
        <begin position="678"/>
        <end position="906"/>
    </location>
</feature>
<protein>
    <submittedName>
        <fullName evidence="3">Uncharacterized protein</fullName>
    </submittedName>
</protein>
<feature type="compositionally biased region" description="Basic and acidic residues" evidence="2">
    <location>
        <begin position="944"/>
        <end position="957"/>
    </location>
</feature>
<sequence length="992" mass="113411">MNKNLINYGIEPDFQLNVFTGPVNSVYMVSDTEYVASSTREIVKFEGSNVKMTGNFQFDCSCFVKPAEVIVGISSRGHEFVVLPINNFAKPIIEGMPTNMLTVFHILYSEKSSVLITLGTGIKTWKFEFPEQNSILSHRRNDIKITPISTFLSTYDAPIVNMPPFNYIDEELLLPSIQGLQYFKINGNQSQQATKLPVSKVSNYTLFEKTRKVLVTENGDVCVWNKFHNLTHRHTFSTELITSIFMPDKENAIIVTGSLNVFMMNVKTGRFWRCGTLPQTPNKIFQFPKRKEVVAMTFLNTLTFYKVNIPWKLWAASILKSKILQRVSKLNEAARILIISDSNFIKIYSPRTKTQVTTASPSVAGNIIFPFYDRGSKLVKKDNLFTILANGAVLGFETSTAPSVEFINVEMKATSMVKFQYHDRDVYGITVLTGDLVVVDPDNFNILQSIQVSSSQSPVRNSVLGASYIICFTDDETVLIDLYDLSIVLRKKLLINGCVKARNDTLYVGKESGNIILYEIRGAIINEIPPPFRQHNLAVTAIEFGTDYWISAALDGLLKFWDYKNENLKTINFFTPLFSLTIMNGMRDTLVGTSNDVMVVPGTVVFGNITDKENKDIDNFDRYVDELAPDSIKKIAEEERKRQELERLMREEELMLREPKKKNKMLQAFRDKLQERENAMNAAQDSKNQEEEEDSDKTDEFGHKKKKVYDEETRKKMLQEMMNFGSEPQQPETVKKEKVKKQKTENEQKVVPKLPTTEKTESNAPRPAANPPPRPNIMKLIEEYSPENKSEKSEVPSVKFSMKQSNSNENLRVKSDTPIKKKKRTSSFKNKNDIEMENQNQLEKSEVTKVQLEIQEKDLNEQQQEENEAKSDVTFSNDDEEENYSENTTEKQQETSENKELIEQKNEISEKVIEKLSEILSENSQKTKEKSQDLPEKISQNVSDKSEIPKIISEKIPENINNSTEKQQNSENLTNNQQNSDILTITKEILPN</sequence>
<evidence type="ECO:0000256" key="1">
    <source>
        <dbReference type="PROSITE-ProRule" id="PRU00221"/>
    </source>
</evidence>
<dbReference type="InterPro" id="IPR011047">
    <property type="entry name" value="Quinoprotein_ADH-like_sf"/>
</dbReference>
<feature type="region of interest" description="Disordered" evidence="2">
    <location>
        <begin position="921"/>
        <end position="992"/>
    </location>
</feature>
<dbReference type="Gene3D" id="2.130.10.10">
    <property type="entry name" value="YVTN repeat-like/Quinoprotein amine dehydrogenase"/>
    <property type="match status" value="1"/>
</dbReference>
<keyword evidence="1" id="KW-0853">WD repeat</keyword>
<evidence type="ECO:0000256" key="2">
    <source>
        <dbReference type="SAM" id="MobiDB-lite"/>
    </source>
</evidence>
<proteinExistence type="predicted"/>
<dbReference type="KEGG" id="tva:5466374"/>
<accession>A2DF92</accession>
<feature type="compositionally biased region" description="Basic and acidic residues" evidence="2">
    <location>
        <begin position="888"/>
        <end position="906"/>
    </location>
</feature>
<dbReference type="OrthoDB" id="10647749at2759"/>
<evidence type="ECO:0000313" key="4">
    <source>
        <dbReference type="Proteomes" id="UP000001542"/>
    </source>
</evidence>
<feature type="compositionally biased region" description="Polar residues" evidence="2">
    <location>
        <begin position="964"/>
        <end position="983"/>
    </location>
</feature>
<name>A2DF92_TRIV3</name>
<dbReference type="VEuPathDB" id="TrichDB:TVAG_436440"/>
<dbReference type="Proteomes" id="UP000001542">
    <property type="component" value="Unassembled WGS sequence"/>
</dbReference>
<evidence type="ECO:0000313" key="3">
    <source>
        <dbReference type="EMBL" id="EAY20820.1"/>
    </source>
</evidence>